<evidence type="ECO:0000313" key="4">
    <source>
        <dbReference type="Proteomes" id="UP000240708"/>
    </source>
</evidence>
<dbReference type="SUPFAM" id="SSF53254">
    <property type="entry name" value="Phosphoglycerate mutase-like"/>
    <property type="match status" value="1"/>
</dbReference>
<protein>
    <submittedName>
        <fullName evidence="3">Phosphohistidine phosphatase</fullName>
    </submittedName>
</protein>
<dbReference type="InterPro" id="IPR029033">
    <property type="entry name" value="His_PPase_superfam"/>
</dbReference>
<dbReference type="Pfam" id="PF00300">
    <property type="entry name" value="His_Phos_1"/>
    <property type="match status" value="1"/>
</dbReference>
<keyword evidence="4" id="KW-1185">Reference proteome</keyword>
<dbReference type="EMBL" id="PYGF01000002">
    <property type="protein sequence ID" value="PSL06213.1"/>
    <property type="molecule type" value="Genomic_DNA"/>
</dbReference>
<comment type="caution">
    <text evidence="3">The sequence shown here is derived from an EMBL/GenBank/DDBJ whole genome shotgun (WGS) entry which is preliminary data.</text>
</comment>
<organism evidence="3 4">
    <name type="scientific">Cecembia rubra</name>
    <dbReference type="NCBI Taxonomy" id="1485585"/>
    <lineage>
        <taxon>Bacteria</taxon>
        <taxon>Pseudomonadati</taxon>
        <taxon>Bacteroidota</taxon>
        <taxon>Cytophagia</taxon>
        <taxon>Cytophagales</taxon>
        <taxon>Cyclobacteriaceae</taxon>
        <taxon>Cecembia</taxon>
    </lineage>
</organism>
<accession>A0A2P8E9Q9</accession>
<dbReference type="OrthoDB" id="9810154at2"/>
<dbReference type="Gene3D" id="3.40.50.1240">
    <property type="entry name" value="Phosphoglycerate mutase-like"/>
    <property type="match status" value="1"/>
</dbReference>
<feature type="active site" description="Tele-phosphohistidine intermediate" evidence="1">
    <location>
        <position position="9"/>
    </location>
</feature>
<name>A0A2P8E9Q9_9BACT</name>
<evidence type="ECO:0000313" key="3">
    <source>
        <dbReference type="EMBL" id="PSL06213.1"/>
    </source>
</evidence>
<proteinExistence type="predicted"/>
<feature type="active site" description="Proton donor/acceptor" evidence="1">
    <location>
        <position position="81"/>
    </location>
</feature>
<evidence type="ECO:0000256" key="1">
    <source>
        <dbReference type="PIRSR" id="PIRSR613078-1"/>
    </source>
</evidence>
<dbReference type="RefSeq" id="WP_106566172.1">
    <property type="nucleotide sequence ID" value="NZ_PYGF01000002.1"/>
</dbReference>
<dbReference type="InterPro" id="IPR013078">
    <property type="entry name" value="His_Pase_superF_clade-1"/>
</dbReference>
<dbReference type="PANTHER" id="PTHR47623">
    <property type="entry name" value="OS09G0287300 PROTEIN"/>
    <property type="match status" value="1"/>
</dbReference>
<evidence type="ECO:0000256" key="2">
    <source>
        <dbReference type="PIRSR" id="PIRSR613078-2"/>
    </source>
</evidence>
<dbReference type="CDD" id="cd07067">
    <property type="entry name" value="HP_PGM_like"/>
    <property type="match status" value="1"/>
</dbReference>
<dbReference type="PANTHER" id="PTHR47623:SF1">
    <property type="entry name" value="OS09G0287300 PROTEIN"/>
    <property type="match status" value="1"/>
</dbReference>
<feature type="binding site" evidence="2">
    <location>
        <position position="58"/>
    </location>
    <ligand>
        <name>substrate</name>
    </ligand>
</feature>
<reference evidence="3 4" key="1">
    <citation type="submission" date="2018-03" db="EMBL/GenBank/DDBJ databases">
        <title>Genomic Encyclopedia of Archaeal and Bacterial Type Strains, Phase II (KMG-II): from individual species to whole genera.</title>
        <authorList>
            <person name="Goeker M."/>
        </authorList>
    </citation>
    <scope>NUCLEOTIDE SEQUENCE [LARGE SCALE GENOMIC DNA]</scope>
    <source>
        <strain evidence="3 4">DSM 28057</strain>
    </source>
</reference>
<sequence>MKKLVLIRHAKSSWDDPFLNDHERPLAERGYRDAPRMAQRLKKKDIYPDAIISSDAVRAKSTALIFAENLHFPKEKVKFNESLYMASSNTILNEIKKTKNNIKILFVFGHNPGFNEFIEKMGEDIDNLPTTGLFGFKFEVADWEEISKKNAKFWFFDYPKRKED</sequence>
<gene>
    <name evidence="3" type="ORF">CLV48_10227</name>
</gene>
<dbReference type="Proteomes" id="UP000240708">
    <property type="component" value="Unassembled WGS sequence"/>
</dbReference>
<dbReference type="AlphaFoldDB" id="A0A2P8E9Q9"/>